<protein>
    <recommendedName>
        <fullName evidence="1">Glucose/Sorbosone dehydrogenase domain-containing protein</fullName>
    </recommendedName>
</protein>
<feature type="domain" description="Glucose/Sorbosone dehydrogenase" evidence="1">
    <location>
        <begin position="253"/>
        <end position="459"/>
    </location>
</feature>
<dbReference type="InterPro" id="IPR012938">
    <property type="entry name" value="Glc/Sorbosone_DH"/>
</dbReference>
<dbReference type="AlphaFoldDB" id="A0A290Q5N7"/>
<dbReference type="InterPro" id="IPR011042">
    <property type="entry name" value="6-blade_b-propeller_TolB-like"/>
</dbReference>
<dbReference type="KEGG" id="vbh:CMV30_08590"/>
<accession>A0A290Q5N7</accession>
<sequence length="700" mass="74391">MNYPECVSRSRVSVHLVRRLLAGVAVAAVAALPSFGQYTAITLPTITAKLEDFAAAPATGATADTYIARVNFLRTQPGDANRLWVNDSSGRLYVLDRDDKEFHTLLNFNGTGTNGGLFAQMYTAGGYSWGLVTFQFHPQYAQVGQPGYGKFYSVHVEVPTTDGAATRLPVTTNFSGFNAAGYTTTSVQAAPGTNTSTAIHCVLIEWQDTDVTDYVFTGTARELLRTEGNSRIHPLGDLAFNPLATTAAHPDWENLYLAHGDGADGEQAADATRHGNPQSLATLGGKILRINVADPDGAGAQRYGVPAGNPFVGMGGVRGEVWAYGFRNPHRFSWDVDPAAPTVARLFVNDIGFHDAEEVNIVVAGGNYGWAEREGLRASTSPIGTTTQALPGNDATFGYTYPVVSYPHSDANNFEFGDAISSGYVYRGAAIPALRGKYVFGDITTARLFYANLADMDAVNDGNPATVAAIGVIDLRWDDPDDSLGAGLLHFDGAETFAGVFSGGFGAVPEDRGLFTVIVDTYRARGGTGGSHLPGGAASTDVGRADVRWAMDASGELFLLSKSDGMIRRLVAGPTAWQVANFNAVELGQPSVSGDAADPDGDGVSNLLEYAFDLNPRVSSAALLPQAVVIDGATKLRLEFERMRSELTYVVEVSTDLVSWNDDVPDNPALDVQTVGNHVTAVYTRGAQVRAFMRVNVVGP</sequence>
<dbReference type="OrthoDB" id="9770043at2"/>
<gene>
    <name evidence="2" type="ORF">CMV30_08590</name>
</gene>
<dbReference type="EMBL" id="CP023344">
    <property type="protein sequence ID" value="ATC63999.1"/>
    <property type="molecule type" value="Genomic_DNA"/>
</dbReference>
<dbReference type="PANTHER" id="PTHR19328">
    <property type="entry name" value="HEDGEHOG-INTERACTING PROTEIN"/>
    <property type="match status" value="1"/>
</dbReference>
<name>A0A290Q5N7_9BACT</name>
<dbReference type="Pfam" id="PF07995">
    <property type="entry name" value="GSDH"/>
    <property type="match status" value="1"/>
</dbReference>
<dbReference type="Proteomes" id="UP000217265">
    <property type="component" value="Chromosome"/>
</dbReference>
<dbReference type="Gene3D" id="2.120.10.30">
    <property type="entry name" value="TolB, C-terminal domain"/>
    <property type="match status" value="1"/>
</dbReference>
<dbReference type="SUPFAM" id="SSF50952">
    <property type="entry name" value="Soluble quinoprotein glucose dehydrogenase"/>
    <property type="match status" value="1"/>
</dbReference>
<proteinExistence type="predicted"/>
<evidence type="ECO:0000259" key="1">
    <source>
        <dbReference type="Pfam" id="PF07995"/>
    </source>
</evidence>
<dbReference type="PANTHER" id="PTHR19328:SF75">
    <property type="entry name" value="ALDOSE SUGAR DEHYDROGENASE YLII"/>
    <property type="match status" value="1"/>
</dbReference>
<dbReference type="InterPro" id="IPR011041">
    <property type="entry name" value="Quinoprot_gluc/sorb_DH_b-prop"/>
</dbReference>
<reference evidence="2 3" key="1">
    <citation type="submission" date="2017-09" db="EMBL/GenBank/DDBJ databases">
        <title>Complete genome sequence of Verrucomicrobial strain HZ-65, isolated from freshwater.</title>
        <authorList>
            <person name="Choi A."/>
        </authorList>
    </citation>
    <scope>NUCLEOTIDE SEQUENCE [LARGE SCALE GENOMIC DNA]</scope>
    <source>
        <strain evidence="2 3">HZ-65</strain>
    </source>
</reference>
<organism evidence="2 3">
    <name type="scientific">Nibricoccus aquaticus</name>
    <dbReference type="NCBI Taxonomy" id="2576891"/>
    <lineage>
        <taxon>Bacteria</taxon>
        <taxon>Pseudomonadati</taxon>
        <taxon>Verrucomicrobiota</taxon>
        <taxon>Opitutia</taxon>
        <taxon>Opitutales</taxon>
        <taxon>Opitutaceae</taxon>
        <taxon>Nibricoccus</taxon>
    </lineage>
</organism>
<evidence type="ECO:0000313" key="3">
    <source>
        <dbReference type="Proteomes" id="UP000217265"/>
    </source>
</evidence>
<keyword evidence="3" id="KW-1185">Reference proteome</keyword>
<evidence type="ECO:0000313" key="2">
    <source>
        <dbReference type="EMBL" id="ATC63999.1"/>
    </source>
</evidence>